<reference evidence="1 2" key="1">
    <citation type="submission" date="2022-12" db="EMBL/GenBank/DDBJ databases">
        <title>Chromosome-level genome of Tegillarca granosa.</title>
        <authorList>
            <person name="Kim J."/>
        </authorList>
    </citation>
    <scope>NUCLEOTIDE SEQUENCE [LARGE SCALE GENOMIC DNA]</scope>
    <source>
        <strain evidence="1">Teg-2019</strain>
        <tissue evidence="1">Adductor muscle</tissue>
    </source>
</reference>
<gene>
    <name evidence="1" type="ORF">KUTeg_000286</name>
</gene>
<proteinExistence type="predicted"/>
<evidence type="ECO:0000313" key="1">
    <source>
        <dbReference type="EMBL" id="KAJ8321815.1"/>
    </source>
</evidence>
<organism evidence="1 2">
    <name type="scientific">Tegillarca granosa</name>
    <name type="common">Malaysian cockle</name>
    <name type="synonym">Anadara granosa</name>
    <dbReference type="NCBI Taxonomy" id="220873"/>
    <lineage>
        <taxon>Eukaryota</taxon>
        <taxon>Metazoa</taxon>
        <taxon>Spiralia</taxon>
        <taxon>Lophotrochozoa</taxon>
        <taxon>Mollusca</taxon>
        <taxon>Bivalvia</taxon>
        <taxon>Autobranchia</taxon>
        <taxon>Pteriomorphia</taxon>
        <taxon>Arcoida</taxon>
        <taxon>Arcoidea</taxon>
        <taxon>Arcidae</taxon>
        <taxon>Tegillarca</taxon>
    </lineage>
</organism>
<keyword evidence="2" id="KW-1185">Reference proteome</keyword>
<evidence type="ECO:0000313" key="2">
    <source>
        <dbReference type="Proteomes" id="UP001217089"/>
    </source>
</evidence>
<dbReference type="EMBL" id="JARBDR010000018">
    <property type="protein sequence ID" value="KAJ8321815.1"/>
    <property type="molecule type" value="Genomic_DNA"/>
</dbReference>
<dbReference type="Proteomes" id="UP001217089">
    <property type="component" value="Unassembled WGS sequence"/>
</dbReference>
<accession>A0ABQ9FX46</accession>
<comment type="caution">
    <text evidence="1">The sequence shown here is derived from an EMBL/GenBank/DDBJ whole genome shotgun (WGS) entry which is preliminary data.</text>
</comment>
<name>A0ABQ9FX46_TEGGR</name>
<protein>
    <submittedName>
        <fullName evidence="1">Uncharacterized protein</fullName>
    </submittedName>
</protein>
<sequence>MATSAPIAWDSCKLNMHYKSVLPTHTDTGMQVNLHKNVTKRLLPREIREDVQSLESAKKILYRQRMTLLLYPNGFILLDGHHEIKQENDLRLPPVSKSLPNTPNTRYTKGDVLKIVERLSTYDPEKVPESRGYHVKLPTPIVYKKKYTEDEIQGIVKRLSEFDMEKKTRGF</sequence>